<keyword evidence="2" id="KW-1185">Reference proteome</keyword>
<dbReference type="VEuPathDB" id="ToxoDB:EPH_0063170"/>
<proteinExistence type="predicted"/>
<dbReference type="EMBL" id="HG708389">
    <property type="protein sequence ID" value="CDI87832.1"/>
    <property type="molecule type" value="Genomic_DNA"/>
</dbReference>
<dbReference type="OrthoDB" id="347188at2759"/>
<dbReference type="Proteomes" id="UP000018201">
    <property type="component" value="Unassembled WGS sequence"/>
</dbReference>
<name>U6H7G1_9EIME</name>
<gene>
    <name evidence="1" type="ORF">EPH_0063170</name>
</gene>
<evidence type="ECO:0000313" key="2">
    <source>
        <dbReference type="Proteomes" id="UP000018201"/>
    </source>
</evidence>
<dbReference type="AlphaFoldDB" id="U6H7G1"/>
<accession>U6H7G1</accession>
<evidence type="ECO:0000313" key="1">
    <source>
        <dbReference type="EMBL" id="CDI87832.1"/>
    </source>
</evidence>
<protein>
    <submittedName>
        <fullName evidence="1">Uncharacterized protein</fullName>
    </submittedName>
</protein>
<sequence length="107" mass="12513">MFLRRGGPSFLRKMFSDSRAVLGVRKLLKMPFLDEPDLELLMDYLELLVNHALHRTKEDVSGWQPKIAVERLAFALLGIDAIYAASEVLGPHARRSDWWEEQRSWFR</sequence>
<reference evidence="1" key="1">
    <citation type="submission" date="2013-10" db="EMBL/GenBank/DDBJ databases">
        <title>Genomic analysis of the causative agents of coccidiosis in chickens.</title>
        <authorList>
            <person name="Reid A.J."/>
            <person name="Blake D."/>
            <person name="Billington K."/>
            <person name="Browne H."/>
            <person name="Dunn M."/>
            <person name="Hung S."/>
            <person name="Kawahara F."/>
            <person name="Miranda-Saavedra D."/>
            <person name="Mourier T."/>
            <person name="Nagra H."/>
            <person name="Otto T.D."/>
            <person name="Rawlings N."/>
            <person name="Sanchez A."/>
            <person name="Sanders M."/>
            <person name="Subramaniam C."/>
            <person name="Tay Y."/>
            <person name="Dear P."/>
            <person name="Doerig C."/>
            <person name="Gruber A."/>
            <person name="Parkinson J."/>
            <person name="Shirley M."/>
            <person name="Wan K.L."/>
            <person name="Berriman M."/>
            <person name="Tomley F."/>
            <person name="Pain A."/>
        </authorList>
    </citation>
    <scope>NUCLEOTIDE SEQUENCE [LARGE SCALE GENOMIC DNA]</scope>
    <source>
        <strain evidence="1">Houghton</strain>
    </source>
</reference>
<reference evidence="1" key="2">
    <citation type="submission" date="2013-10" db="EMBL/GenBank/DDBJ databases">
        <authorList>
            <person name="Aslett M."/>
        </authorList>
    </citation>
    <scope>NUCLEOTIDE SEQUENCE [LARGE SCALE GENOMIC DNA]</scope>
    <source>
        <strain evidence="1">Houghton</strain>
    </source>
</reference>
<organism evidence="1 2">
    <name type="scientific">Eimeria praecox</name>
    <dbReference type="NCBI Taxonomy" id="51316"/>
    <lineage>
        <taxon>Eukaryota</taxon>
        <taxon>Sar</taxon>
        <taxon>Alveolata</taxon>
        <taxon>Apicomplexa</taxon>
        <taxon>Conoidasida</taxon>
        <taxon>Coccidia</taxon>
        <taxon>Eucoccidiorida</taxon>
        <taxon>Eimeriorina</taxon>
        <taxon>Eimeriidae</taxon>
        <taxon>Eimeria</taxon>
    </lineage>
</organism>